<evidence type="ECO:0000256" key="4">
    <source>
        <dbReference type="ARBA" id="ARBA00023004"/>
    </source>
</evidence>
<dbReference type="GO" id="GO:0051539">
    <property type="term" value="F:4 iron, 4 sulfur cluster binding"/>
    <property type="evidence" value="ECO:0007669"/>
    <property type="project" value="UniProtKB-KW"/>
</dbReference>
<evidence type="ECO:0000256" key="6">
    <source>
        <dbReference type="PIRSR" id="PIRSR004869-50"/>
    </source>
</evidence>
<keyword evidence="2 6" id="KW-0949">S-adenosyl-L-methionine</keyword>
<dbReference type="GO" id="GO:0046872">
    <property type="term" value="F:metal ion binding"/>
    <property type="evidence" value="ECO:0007669"/>
    <property type="project" value="UniProtKB-KW"/>
</dbReference>
<dbReference type="PANTHER" id="PTHR30352">
    <property type="entry name" value="PYRUVATE FORMATE-LYASE-ACTIVATING ENZYME"/>
    <property type="match status" value="1"/>
</dbReference>
<dbReference type="InterPro" id="IPR013785">
    <property type="entry name" value="Aldolase_TIM"/>
</dbReference>
<dbReference type="SFLD" id="SFLDG01101">
    <property type="entry name" value="Uncharacterised_Radical_SAM_Su"/>
    <property type="match status" value="1"/>
</dbReference>
<sequence length="342" mass="38293">MHKARIWKPLTDKRVQCRLCSHFCRIEPNERGHCGVRCNSDGALYTLVYDRIAALNIDPVEKKPLFHFWPGSSTLSLGTMGCNLSCAFCQNYSLSQPPRQGQPIYGRPTSPQELVQEALAQEVTSLAYTYSEPTIFFELVEDTARLAKEYGLKNIIVSNGFMSRECLENWDGLIDAANIDLKSFREDFYTRLCGAKLKPVLHALRTVAELGWHLEVTTLIIPGENDSDSELSELAGFIAEELGPHVPWHISRFHPAFQMDHTPPTPLQTLQRAYELGTQAGLDYIYIGNMPGHESESTYCPQCKALVVKRRGFALQKQALQNGRCAKCGHPIPIVGLGQNAK</sequence>
<keyword evidence="4 6" id="KW-0408">Iron</keyword>
<dbReference type="CDD" id="cd01335">
    <property type="entry name" value="Radical_SAM"/>
    <property type="match status" value="1"/>
</dbReference>
<dbReference type="STRING" id="485915.Dret_0731"/>
<dbReference type="eggNOG" id="COG1180">
    <property type="taxonomic scope" value="Bacteria"/>
</dbReference>
<feature type="domain" description="Radical SAM core" evidence="7">
    <location>
        <begin position="67"/>
        <end position="289"/>
    </location>
</feature>
<feature type="binding site" evidence="6">
    <location>
        <position position="82"/>
    </location>
    <ligand>
        <name>[4Fe-4S] cluster</name>
        <dbReference type="ChEBI" id="CHEBI:49883"/>
        <note>4Fe-4S-S-AdoMet</note>
    </ligand>
</feature>
<dbReference type="NCBIfam" id="TIGR04337">
    <property type="entry name" value="AmmeMemoSam_rS"/>
    <property type="match status" value="1"/>
</dbReference>
<evidence type="ECO:0000256" key="1">
    <source>
        <dbReference type="ARBA" id="ARBA00022485"/>
    </source>
</evidence>
<dbReference type="RefSeq" id="WP_015751181.1">
    <property type="nucleotide sequence ID" value="NC_013223.1"/>
</dbReference>
<dbReference type="SMART" id="SM00729">
    <property type="entry name" value="Elp3"/>
    <property type="match status" value="1"/>
</dbReference>
<dbReference type="EMBL" id="CP001734">
    <property type="protein sequence ID" value="ACV68023.1"/>
    <property type="molecule type" value="Genomic_DNA"/>
</dbReference>
<organism evidence="8 9">
    <name type="scientific">Desulfohalobium retbaense (strain ATCC 49708 / DSM 5692 / JCM 16813 / HR100)</name>
    <dbReference type="NCBI Taxonomy" id="485915"/>
    <lineage>
        <taxon>Bacteria</taxon>
        <taxon>Pseudomonadati</taxon>
        <taxon>Thermodesulfobacteriota</taxon>
        <taxon>Desulfovibrionia</taxon>
        <taxon>Desulfovibrionales</taxon>
        <taxon>Desulfohalobiaceae</taxon>
        <taxon>Desulfohalobium</taxon>
    </lineage>
</organism>
<proteinExistence type="predicted"/>
<gene>
    <name evidence="8" type="ordered locus">Dret_0731</name>
</gene>
<dbReference type="Pfam" id="PF04055">
    <property type="entry name" value="Radical_SAM"/>
    <property type="match status" value="1"/>
</dbReference>
<evidence type="ECO:0000256" key="3">
    <source>
        <dbReference type="ARBA" id="ARBA00022723"/>
    </source>
</evidence>
<keyword evidence="1" id="KW-0004">4Fe-4S</keyword>
<dbReference type="InterPro" id="IPR034457">
    <property type="entry name" value="Organic_radical-activating"/>
</dbReference>
<dbReference type="InterPro" id="IPR058240">
    <property type="entry name" value="rSAM_sf"/>
</dbReference>
<comment type="cofactor">
    <cofactor evidence="6">
        <name>[4Fe-4S] cluster</name>
        <dbReference type="ChEBI" id="CHEBI:49883"/>
    </cofactor>
    <text evidence="6">Binds 1 [4Fe-4S] cluster. The cluster is coordinated with 3 cysteines and an exchangeable S-adenosyl-L-methionine.</text>
</comment>
<dbReference type="InterPro" id="IPR016431">
    <property type="entry name" value="Pyrv-formate_lyase-activ_prd"/>
</dbReference>
<dbReference type="InterPro" id="IPR007197">
    <property type="entry name" value="rSAM"/>
</dbReference>
<evidence type="ECO:0000259" key="7">
    <source>
        <dbReference type="PROSITE" id="PS51918"/>
    </source>
</evidence>
<reference evidence="9" key="1">
    <citation type="submission" date="2009-09" db="EMBL/GenBank/DDBJ databases">
        <title>The complete chromosome of Desulfohalobium retbaense DSM 5692.</title>
        <authorList>
            <consortium name="US DOE Joint Genome Institute (JGI-PGF)"/>
            <person name="Lucas S."/>
            <person name="Copeland A."/>
            <person name="Lapidus A."/>
            <person name="Glavina del Rio T."/>
            <person name="Dalin E."/>
            <person name="Tice H."/>
            <person name="Bruce D."/>
            <person name="Goodwin L."/>
            <person name="Pitluck S."/>
            <person name="Kyrpides N."/>
            <person name="Mavromatis K."/>
            <person name="Ivanova N."/>
            <person name="Mikhailova N."/>
            <person name="Munk A.C."/>
            <person name="Brettin T."/>
            <person name="Detter J.C."/>
            <person name="Han C."/>
            <person name="Tapia R."/>
            <person name="Larimer F."/>
            <person name="Land M."/>
            <person name="Hauser L."/>
            <person name="Markowitz V."/>
            <person name="Cheng J.-F."/>
            <person name="Hugenholtz P."/>
            <person name="Woyke T."/>
            <person name="Wu D."/>
            <person name="Spring S."/>
            <person name="Klenk H.-P."/>
            <person name="Eisen J.A."/>
        </authorList>
    </citation>
    <scope>NUCLEOTIDE SEQUENCE [LARGE SCALE GENOMIC DNA]</scope>
    <source>
        <strain evidence="9">DSM 5692</strain>
    </source>
</reference>
<protein>
    <submittedName>
        <fullName evidence="8">Radical SAM domain protein</fullName>
    </submittedName>
</protein>
<dbReference type="Proteomes" id="UP000001052">
    <property type="component" value="Chromosome"/>
</dbReference>
<dbReference type="PIRSF" id="PIRSF004869">
    <property type="entry name" value="PflX_prd"/>
    <property type="match status" value="1"/>
</dbReference>
<dbReference type="GO" id="GO:0003824">
    <property type="term" value="F:catalytic activity"/>
    <property type="evidence" value="ECO:0007669"/>
    <property type="project" value="InterPro"/>
</dbReference>
<dbReference type="PANTHER" id="PTHR30352:SF5">
    <property type="entry name" value="PYRUVATE FORMATE-LYASE 1-ACTIVATING ENZYME"/>
    <property type="match status" value="1"/>
</dbReference>
<evidence type="ECO:0000313" key="9">
    <source>
        <dbReference type="Proteomes" id="UP000001052"/>
    </source>
</evidence>
<dbReference type="KEGG" id="drt:Dret_0731"/>
<dbReference type="SFLD" id="SFLDS00029">
    <property type="entry name" value="Radical_SAM"/>
    <property type="match status" value="1"/>
</dbReference>
<evidence type="ECO:0000256" key="5">
    <source>
        <dbReference type="ARBA" id="ARBA00023014"/>
    </source>
</evidence>
<dbReference type="PROSITE" id="PS51918">
    <property type="entry name" value="RADICAL_SAM"/>
    <property type="match status" value="1"/>
</dbReference>
<dbReference type="HOGENOM" id="CLU_044176_1_0_7"/>
<dbReference type="Gene3D" id="3.20.20.70">
    <property type="entry name" value="Aldolase class I"/>
    <property type="match status" value="1"/>
</dbReference>
<name>C8X0S6_DESRD</name>
<dbReference type="InterPro" id="IPR027596">
    <property type="entry name" value="AmmeMemoSam_rS"/>
</dbReference>
<accession>C8X0S6</accession>
<reference evidence="8 9" key="2">
    <citation type="journal article" date="2010" name="Stand. Genomic Sci.">
        <title>Complete genome sequence of Desulfohalobium retbaense type strain (HR(100)).</title>
        <authorList>
            <person name="Spring S."/>
            <person name="Nolan M."/>
            <person name="Lapidus A."/>
            <person name="Glavina Del Rio T."/>
            <person name="Copeland A."/>
            <person name="Tice H."/>
            <person name="Cheng J.F."/>
            <person name="Lucas S."/>
            <person name="Land M."/>
            <person name="Chen F."/>
            <person name="Bruce D."/>
            <person name="Goodwin L."/>
            <person name="Pitluck S."/>
            <person name="Ivanova N."/>
            <person name="Mavromatis K."/>
            <person name="Mikhailova N."/>
            <person name="Pati A."/>
            <person name="Chen A."/>
            <person name="Palaniappan K."/>
            <person name="Hauser L."/>
            <person name="Chang Y.J."/>
            <person name="Jeffries C.D."/>
            <person name="Munk C."/>
            <person name="Kiss H."/>
            <person name="Chain P."/>
            <person name="Han C."/>
            <person name="Brettin T."/>
            <person name="Detter J.C."/>
            <person name="Schuler E."/>
            <person name="Goker M."/>
            <person name="Rohde M."/>
            <person name="Bristow J."/>
            <person name="Eisen J.A."/>
            <person name="Markowitz V."/>
            <person name="Hugenholtz P."/>
            <person name="Kyrpides N.C."/>
            <person name="Klenk H.P."/>
        </authorList>
    </citation>
    <scope>NUCLEOTIDE SEQUENCE [LARGE SCALE GENOMIC DNA]</scope>
    <source>
        <strain evidence="8 9">DSM 5692</strain>
    </source>
</reference>
<dbReference type="AlphaFoldDB" id="C8X0S6"/>
<keyword evidence="3 6" id="KW-0479">Metal-binding</keyword>
<dbReference type="OrthoDB" id="9778883at2"/>
<keyword evidence="9" id="KW-1185">Reference proteome</keyword>
<keyword evidence="5 6" id="KW-0411">Iron-sulfur</keyword>
<feature type="binding site" evidence="6">
    <location>
        <position position="86"/>
    </location>
    <ligand>
        <name>[4Fe-4S] cluster</name>
        <dbReference type="ChEBI" id="CHEBI:49883"/>
        <note>4Fe-4S-S-AdoMet</note>
    </ligand>
</feature>
<evidence type="ECO:0000256" key="2">
    <source>
        <dbReference type="ARBA" id="ARBA00022691"/>
    </source>
</evidence>
<dbReference type="InterPro" id="IPR006638">
    <property type="entry name" value="Elp3/MiaA/NifB-like_rSAM"/>
</dbReference>
<evidence type="ECO:0000313" key="8">
    <source>
        <dbReference type="EMBL" id="ACV68023.1"/>
    </source>
</evidence>
<feature type="binding site" evidence="6">
    <location>
        <position position="89"/>
    </location>
    <ligand>
        <name>[4Fe-4S] cluster</name>
        <dbReference type="ChEBI" id="CHEBI:49883"/>
        <note>4Fe-4S-S-AdoMet</note>
    </ligand>
</feature>
<dbReference type="SUPFAM" id="SSF102114">
    <property type="entry name" value="Radical SAM enzymes"/>
    <property type="match status" value="1"/>
</dbReference>